<evidence type="ECO:0000256" key="1">
    <source>
        <dbReference type="SAM" id="SignalP"/>
    </source>
</evidence>
<protein>
    <submittedName>
        <fullName evidence="2">Uncharacterized protein</fullName>
    </submittedName>
</protein>
<dbReference type="AlphaFoldDB" id="A0A0E9UT51"/>
<proteinExistence type="predicted"/>
<accession>A0A0E9UT51</accession>
<evidence type="ECO:0000313" key="2">
    <source>
        <dbReference type="EMBL" id="JAH68921.1"/>
    </source>
</evidence>
<dbReference type="EMBL" id="GBXM01039656">
    <property type="protein sequence ID" value="JAH68921.1"/>
    <property type="molecule type" value="Transcribed_RNA"/>
</dbReference>
<feature type="chain" id="PRO_5002433721" evidence="1">
    <location>
        <begin position="19"/>
        <end position="58"/>
    </location>
</feature>
<reference evidence="2" key="2">
    <citation type="journal article" date="2015" name="Fish Shellfish Immunol.">
        <title>Early steps in the European eel (Anguilla anguilla)-Vibrio vulnificus interaction in the gills: Role of the RtxA13 toxin.</title>
        <authorList>
            <person name="Callol A."/>
            <person name="Pajuelo D."/>
            <person name="Ebbesson L."/>
            <person name="Teles M."/>
            <person name="MacKenzie S."/>
            <person name="Amaro C."/>
        </authorList>
    </citation>
    <scope>NUCLEOTIDE SEQUENCE</scope>
</reference>
<keyword evidence="1" id="KW-0732">Signal</keyword>
<sequence>MALIWLTVILAWLSRVYCIWVTHKKFGAAPPLTPPQVGPCSGMAEGVVSFLDEHEQCE</sequence>
<reference evidence="2" key="1">
    <citation type="submission" date="2014-11" db="EMBL/GenBank/DDBJ databases">
        <authorList>
            <person name="Amaro Gonzalez C."/>
        </authorList>
    </citation>
    <scope>NUCLEOTIDE SEQUENCE</scope>
</reference>
<feature type="signal peptide" evidence="1">
    <location>
        <begin position="1"/>
        <end position="18"/>
    </location>
</feature>
<name>A0A0E9UT51_ANGAN</name>
<organism evidence="2">
    <name type="scientific">Anguilla anguilla</name>
    <name type="common">European freshwater eel</name>
    <name type="synonym">Muraena anguilla</name>
    <dbReference type="NCBI Taxonomy" id="7936"/>
    <lineage>
        <taxon>Eukaryota</taxon>
        <taxon>Metazoa</taxon>
        <taxon>Chordata</taxon>
        <taxon>Craniata</taxon>
        <taxon>Vertebrata</taxon>
        <taxon>Euteleostomi</taxon>
        <taxon>Actinopterygii</taxon>
        <taxon>Neopterygii</taxon>
        <taxon>Teleostei</taxon>
        <taxon>Anguilliformes</taxon>
        <taxon>Anguillidae</taxon>
        <taxon>Anguilla</taxon>
    </lineage>
</organism>